<dbReference type="RefSeq" id="XP_047777142.1">
    <property type="nucleotide sequence ID" value="XM_047924304.1"/>
</dbReference>
<evidence type="ECO:0000313" key="2">
    <source>
        <dbReference type="Proteomes" id="UP000814176"/>
    </source>
</evidence>
<comment type="caution">
    <text evidence="1">The sequence shown here is derived from an EMBL/GenBank/DDBJ whole genome shotgun (WGS) entry which is preliminary data.</text>
</comment>
<evidence type="ECO:0000313" key="1">
    <source>
        <dbReference type="EMBL" id="KAH9834611.1"/>
    </source>
</evidence>
<gene>
    <name evidence="1" type="ORF">C8Q71DRAFT_769917</name>
</gene>
<dbReference type="EMBL" id="JADCUA010000015">
    <property type="protein sequence ID" value="KAH9834611.1"/>
    <property type="molecule type" value="Genomic_DNA"/>
</dbReference>
<accession>A0ABQ8KCA4</accession>
<reference evidence="1 2" key="1">
    <citation type="journal article" date="2021" name="Environ. Microbiol.">
        <title>Gene family expansions and transcriptome signatures uncover fungal adaptations to wood decay.</title>
        <authorList>
            <person name="Hage H."/>
            <person name="Miyauchi S."/>
            <person name="Viragh M."/>
            <person name="Drula E."/>
            <person name="Min B."/>
            <person name="Chaduli D."/>
            <person name="Navarro D."/>
            <person name="Favel A."/>
            <person name="Norest M."/>
            <person name="Lesage-Meessen L."/>
            <person name="Balint B."/>
            <person name="Merenyi Z."/>
            <person name="de Eugenio L."/>
            <person name="Morin E."/>
            <person name="Martinez A.T."/>
            <person name="Baldrian P."/>
            <person name="Stursova M."/>
            <person name="Martinez M.J."/>
            <person name="Novotny C."/>
            <person name="Magnuson J.K."/>
            <person name="Spatafora J.W."/>
            <person name="Maurice S."/>
            <person name="Pangilinan J."/>
            <person name="Andreopoulos W."/>
            <person name="LaButti K."/>
            <person name="Hundley H."/>
            <person name="Na H."/>
            <person name="Kuo A."/>
            <person name="Barry K."/>
            <person name="Lipzen A."/>
            <person name="Henrissat B."/>
            <person name="Riley R."/>
            <person name="Ahrendt S."/>
            <person name="Nagy L.G."/>
            <person name="Grigoriev I.V."/>
            <person name="Martin F."/>
            <person name="Rosso M.N."/>
        </authorList>
    </citation>
    <scope>NUCLEOTIDE SEQUENCE [LARGE SCALE GENOMIC DNA]</scope>
    <source>
        <strain evidence="1 2">CIRM-BRFM 1785</strain>
    </source>
</reference>
<organism evidence="1 2">
    <name type="scientific">Rhodofomes roseus</name>
    <dbReference type="NCBI Taxonomy" id="34475"/>
    <lineage>
        <taxon>Eukaryota</taxon>
        <taxon>Fungi</taxon>
        <taxon>Dikarya</taxon>
        <taxon>Basidiomycota</taxon>
        <taxon>Agaricomycotina</taxon>
        <taxon>Agaricomycetes</taxon>
        <taxon>Polyporales</taxon>
        <taxon>Rhodofomes</taxon>
    </lineage>
</organism>
<keyword evidence="2" id="KW-1185">Reference proteome</keyword>
<dbReference type="GeneID" id="72005036"/>
<protein>
    <submittedName>
        <fullName evidence="1">Uncharacterized protein</fullName>
    </submittedName>
</protein>
<sequence length="345" mass="38762">MSTPPASPTPLVPVRSPSGVVLSRLKADVLIWWPPFHTIACFESRVVGPVTSDTLLCWLNMLADVSQHGTLTVRRVWVRQRAPFRFSAKPLEAIAPADVLDRGDYGLFYVEADNDPDFTTPILPFDGLNRRPSLEAMKRLFDNWVTPAAIARVQSYNISEELIEAASRRDGGKCLLTGCTSSQDSPVDVYWIFPPGMVDRITTLQGKRAGHLPPLTEFFIETDNLITVRSDIYELWHKNAFSVDVDDGCRIRILAEEAMKVGLPDRLAPVPNSSALDYFREHFRHTLCVKFLGGCITVDATTINEFLVEIGLDEEGTIDDSSDKLFQMLIEKGYFEKVMRERLGR</sequence>
<name>A0ABQ8KCA4_9APHY</name>
<proteinExistence type="predicted"/>
<dbReference type="Proteomes" id="UP000814176">
    <property type="component" value="Unassembled WGS sequence"/>
</dbReference>